<dbReference type="Proteomes" id="UP000828390">
    <property type="component" value="Unassembled WGS sequence"/>
</dbReference>
<organism evidence="1 2">
    <name type="scientific">Dreissena polymorpha</name>
    <name type="common">Zebra mussel</name>
    <name type="synonym">Mytilus polymorpha</name>
    <dbReference type="NCBI Taxonomy" id="45954"/>
    <lineage>
        <taxon>Eukaryota</taxon>
        <taxon>Metazoa</taxon>
        <taxon>Spiralia</taxon>
        <taxon>Lophotrochozoa</taxon>
        <taxon>Mollusca</taxon>
        <taxon>Bivalvia</taxon>
        <taxon>Autobranchia</taxon>
        <taxon>Heteroconchia</taxon>
        <taxon>Euheterodonta</taxon>
        <taxon>Imparidentia</taxon>
        <taxon>Neoheterodontei</taxon>
        <taxon>Myida</taxon>
        <taxon>Dreissenoidea</taxon>
        <taxon>Dreissenidae</taxon>
        <taxon>Dreissena</taxon>
    </lineage>
</organism>
<comment type="caution">
    <text evidence="1">The sequence shown here is derived from an EMBL/GenBank/DDBJ whole genome shotgun (WGS) entry which is preliminary data.</text>
</comment>
<evidence type="ECO:0000313" key="1">
    <source>
        <dbReference type="EMBL" id="KAH3800864.1"/>
    </source>
</evidence>
<sequence>MHKNHNPCINDSGKIISISIEHLKYTTNDLGDDFIFKRGQHHDDIIEPDLTCDHIKYTNSYLGDYFVFKWSQHLEDISDTDLASENDAEVLRPVERLVVAAHLQEVK</sequence>
<dbReference type="EMBL" id="JAIWYP010000007">
    <property type="protein sequence ID" value="KAH3800864.1"/>
    <property type="molecule type" value="Genomic_DNA"/>
</dbReference>
<proteinExistence type="predicted"/>
<reference evidence="1" key="2">
    <citation type="submission" date="2020-11" db="EMBL/GenBank/DDBJ databases">
        <authorList>
            <person name="McCartney M.A."/>
            <person name="Auch B."/>
            <person name="Kono T."/>
            <person name="Mallez S."/>
            <person name="Becker A."/>
            <person name="Gohl D.M."/>
            <person name="Silverstein K.A.T."/>
            <person name="Koren S."/>
            <person name="Bechman K.B."/>
            <person name="Herman A."/>
            <person name="Abrahante J.E."/>
            <person name="Garbe J."/>
        </authorList>
    </citation>
    <scope>NUCLEOTIDE SEQUENCE</scope>
    <source>
        <strain evidence="1">Duluth1</strain>
        <tissue evidence="1">Whole animal</tissue>
    </source>
</reference>
<reference evidence="1" key="1">
    <citation type="journal article" date="2019" name="bioRxiv">
        <title>The Genome of the Zebra Mussel, Dreissena polymorpha: A Resource for Invasive Species Research.</title>
        <authorList>
            <person name="McCartney M.A."/>
            <person name="Auch B."/>
            <person name="Kono T."/>
            <person name="Mallez S."/>
            <person name="Zhang Y."/>
            <person name="Obille A."/>
            <person name="Becker A."/>
            <person name="Abrahante J.E."/>
            <person name="Garbe J."/>
            <person name="Badalamenti J.P."/>
            <person name="Herman A."/>
            <person name="Mangelson H."/>
            <person name="Liachko I."/>
            <person name="Sullivan S."/>
            <person name="Sone E.D."/>
            <person name="Koren S."/>
            <person name="Silverstein K.A.T."/>
            <person name="Beckman K.B."/>
            <person name="Gohl D.M."/>
        </authorList>
    </citation>
    <scope>NUCLEOTIDE SEQUENCE</scope>
    <source>
        <strain evidence="1">Duluth1</strain>
        <tissue evidence="1">Whole animal</tissue>
    </source>
</reference>
<dbReference type="AlphaFoldDB" id="A0A9D4FNL3"/>
<name>A0A9D4FNL3_DREPO</name>
<keyword evidence="2" id="KW-1185">Reference proteome</keyword>
<protein>
    <submittedName>
        <fullName evidence="1">Uncharacterized protein</fullName>
    </submittedName>
</protein>
<evidence type="ECO:0000313" key="2">
    <source>
        <dbReference type="Proteomes" id="UP000828390"/>
    </source>
</evidence>
<accession>A0A9D4FNL3</accession>
<gene>
    <name evidence="1" type="ORF">DPMN_154507</name>
</gene>